<dbReference type="EMBL" id="JACSPX010000001">
    <property type="protein sequence ID" value="MBD8011973.1"/>
    <property type="molecule type" value="Genomic_DNA"/>
</dbReference>
<dbReference type="SUPFAM" id="SSF103088">
    <property type="entry name" value="OmpA-like"/>
    <property type="match status" value="1"/>
</dbReference>
<feature type="domain" description="OmpA-like" evidence="4">
    <location>
        <begin position="72"/>
        <end position="185"/>
    </location>
</feature>
<dbReference type="InterPro" id="IPR036737">
    <property type="entry name" value="OmpA-like_sf"/>
</dbReference>
<gene>
    <name evidence="5" type="ORF">H9633_06635</name>
</gene>
<keyword evidence="1" id="KW-0472">Membrane</keyword>
<dbReference type="CDD" id="cd07185">
    <property type="entry name" value="OmpA_C-like"/>
    <property type="match status" value="1"/>
</dbReference>
<sequence>MTRIIAIALAGVLGALVATSAHADTDEDTYIDAEITQTMIEASTIDLDARAATVDLDASGSRIELEQTIEEREHRTVRLTSDLLFAFDSADLTEAARGAVADLAAGIPDGAAVTVDGHTDSIGDGSYNDDLSRRRADAVAAVLAETRPGLGLTVTGHGERELLVKEGEGDQAPNRRVEVGFDSPRG</sequence>
<keyword evidence="6" id="KW-1185">Reference proteome</keyword>
<feature type="signal peptide" evidence="3">
    <location>
        <begin position="1"/>
        <end position="23"/>
    </location>
</feature>
<evidence type="ECO:0000313" key="6">
    <source>
        <dbReference type="Proteomes" id="UP000611521"/>
    </source>
</evidence>
<comment type="caution">
    <text evidence="5">The sequence shown here is derived from an EMBL/GenBank/DDBJ whole genome shotgun (WGS) entry which is preliminary data.</text>
</comment>
<proteinExistence type="predicted"/>
<evidence type="ECO:0000256" key="2">
    <source>
        <dbReference type="SAM" id="MobiDB-lite"/>
    </source>
</evidence>
<keyword evidence="3" id="KW-0732">Signal</keyword>
<dbReference type="Proteomes" id="UP000611521">
    <property type="component" value="Unassembled WGS sequence"/>
</dbReference>
<dbReference type="Gene3D" id="3.30.1330.60">
    <property type="entry name" value="OmpA-like domain"/>
    <property type="match status" value="1"/>
</dbReference>
<organism evidence="5 6">
    <name type="scientific">Microbacterium commune</name>
    <dbReference type="NCBI Taxonomy" id="2762219"/>
    <lineage>
        <taxon>Bacteria</taxon>
        <taxon>Bacillati</taxon>
        <taxon>Actinomycetota</taxon>
        <taxon>Actinomycetes</taxon>
        <taxon>Micrococcales</taxon>
        <taxon>Microbacteriaceae</taxon>
        <taxon>Microbacterium</taxon>
    </lineage>
</organism>
<reference evidence="5 6" key="1">
    <citation type="submission" date="2020-08" db="EMBL/GenBank/DDBJ databases">
        <title>A Genomic Blueprint of the Chicken Gut Microbiome.</title>
        <authorList>
            <person name="Gilroy R."/>
            <person name="Ravi A."/>
            <person name="Getino M."/>
            <person name="Pursley I."/>
            <person name="Horton D.L."/>
            <person name="Alikhan N.-F."/>
            <person name="Baker D."/>
            <person name="Gharbi K."/>
            <person name="Hall N."/>
            <person name="Watson M."/>
            <person name="Adriaenssens E.M."/>
            <person name="Foster-Nyarko E."/>
            <person name="Jarju S."/>
            <person name="Secka A."/>
            <person name="Antonio M."/>
            <person name="Oren A."/>
            <person name="Chaudhuri R."/>
            <person name="La Ragione R.M."/>
            <person name="Hildebrand F."/>
            <person name="Pallen M.J."/>
        </authorList>
    </citation>
    <scope>NUCLEOTIDE SEQUENCE [LARGE SCALE GENOMIC DNA]</scope>
    <source>
        <strain evidence="5 6">Re1</strain>
    </source>
</reference>
<evidence type="ECO:0000313" key="5">
    <source>
        <dbReference type="EMBL" id="MBD8011973.1"/>
    </source>
</evidence>
<dbReference type="InterPro" id="IPR006665">
    <property type="entry name" value="OmpA-like"/>
</dbReference>
<feature type="chain" id="PRO_5046187066" evidence="3">
    <location>
        <begin position="24"/>
        <end position="186"/>
    </location>
</feature>
<evidence type="ECO:0000259" key="4">
    <source>
        <dbReference type="PROSITE" id="PS51123"/>
    </source>
</evidence>
<dbReference type="Pfam" id="PF00691">
    <property type="entry name" value="OmpA"/>
    <property type="match status" value="1"/>
</dbReference>
<dbReference type="PANTHER" id="PTHR30329:SF21">
    <property type="entry name" value="LIPOPROTEIN YIAD-RELATED"/>
    <property type="match status" value="1"/>
</dbReference>
<dbReference type="InterPro" id="IPR050330">
    <property type="entry name" value="Bact_OuterMem_StrucFunc"/>
</dbReference>
<accession>A0ABR8W4P2</accession>
<dbReference type="PROSITE" id="PS51123">
    <property type="entry name" value="OMPA_2"/>
    <property type="match status" value="1"/>
</dbReference>
<evidence type="ECO:0000256" key="3">
    <source>
        <dbReference type="SAM" id="SignalP"/>
    </source>
</evidence>
<dbReference type="PANTHER" id="PTHR30329">
    <property type="entry name" value="STATOR ELEMENT OF FLAGELLAR MOTOR COMPLEX"/>
    <property type="match status" value="1"/>
</dbReference>
<feature type="region of interest" description="Disordered" evidence="2">
    <location>
        <begin position="164"/>
        <end position="186"/>
    </location>
</feature>
<name>A0ABR8W4P2_9MICO</name>
<dbReference type="RefSeq" id="WP_071642046.1">
    <property type="nucleotide sequence ID" value="NZ_JACSPX010000001.1"/>
</dbReference>
<evidence type="ECO:0000256" key="1">
    <source>
        <dbReference type="PROSITE-ProRule" id="PRU00473"/>
    </source>
</evidence>
<protein>
    <submittedName>
        <fullName evidence="5">OmpA family protein</fullName>
    </submittedName>
</protein>